<protein>
    <submittedName>
        <fullName evidence="1">Uncharacterized protein</fullName>
    </submittedName>
</protein>
<dbReference type="KEGG" id="bcai:K788_0000327"/>
<proteinExistence type="predicted"/>
<dbReference type="Proteomes" id="UP000019146">
    <property type="component" value="Chromosome 2"/>
</dbReference>
<evidence type="ECO:0000313" key="1">
    <source>
        <dbReference type="EMBL" id="ALL68650.1"/>
    </source>
</evidence>
<sequence length="83" mass="9203">MQIINVSKRRRCAFQEIPVLSPHEFSTLMLIKNATSQSDFDQADLLALADREFITIDLPEASVTPRLTDRGHALLARLGGAPL</sequence>
<reference evidence="1 2" key="1">
    <citation type="journal article" date="2014" name="Genome Announc.">
        <title>Draft Genome Sequence of the Haloacid-Degrading Burkholderia caribensis Strain MBA4.</title>
        <authorList>
            <person name="Pan Y."/>
            <person name="Kong K.F."/>
            <person name="Tsang J.S."/>
        </authorList>
    </citation>
    <scope>NUCLEOTIDE SEQUENCE [LARGE SCALE GENOMIC DNA]</scope>
    <source>
        <strain evidence="1 2">MBA4</strain>
    </source>
</reference>
<dbReference type="AlphaFoldDB" id="A0A0P0RIQ1"/>
<dbReference type="EMBL" id="CP012747">
    <property type="protein sequence ID" value="ALL68650.1"/>
    <property type="molecule type" value="Genomic_DNA"/>
</dbReference>
<organism evidence="1 2">
    <name type="scientific">Paraburkholderia caribensis MBA4</name>
    <dbReference type="NCBI Taxonomy" id="1323664"/>
    <lineage>
        <taxon>Bacteria</taxon>
        <taxon>Pseudomonadati</taxon>
        <taxon>Pseudomonadota</taxon>
        <taxon>Betaproteobacteria</taxon>
        <taxon>Burkholderiales</taxon>
        <taxon>Burkholderiaceae</taxon>
        <taxon>Paraburkholderia</taxon>
    </lineage>
</organism>
<gene>
    <name evidence="1" type="ORF">K788_0000327</name>
</gene>
<accession>A0A0P0RIQ1</accession>
<evidence type="ECO:0000313" key="2">
    <source>
        <dbReference type="Proteomes" id="UP000019146"/>
    </source>
</evidence>
<name>A0A0P0RIQ1_9BURK</name>